<reference evidence="3" key="1">
    <citation type="submission" date="2020-10" db="EMBL/GenBank/DDBJ databases">
        <authorList>
            <person name="Castelo-Branco R."/>
            <person name="Eusebio N."/>
            <person name="Adriana R."/>
            <person name="Vieira A."/>
            <person name="Brugerolle De Fraissinette N."/>
            <person name="Rezende De Castro R."/>
            <person name="Schneider M.P."/>
            <person name="Vasconcelos V."/>
            <person name="Leao P.N."/>
        </authorList>
    </citation>
    <scope>NUCLEOTIDE SEQUENCE</scope>
    <source>
        <strain evidence="3">LEGE 11467</strain>
    </source>
</reference>
<feature type="region of interest" description="Disordered" evidence="1">
    <location>
        <begin position="22"/>
        <end position="45"/>
    </location>
</feature>
<evidence type="ECO:0000313" key="4">
    <source>
        <dbReference type="Proteomes" id="UP000621799"/>
    </source>
</evidence>
<comment type="caution">
    <text evidence="3">The sequence shown here is derived from an EMBL/GenBank/DDBJ whole genome shotgun (WGS) entry which is preliminary data.</text>
</comment>
<name>A0A928VWA4_9CYAN</name>
<dbReference type="RefSeq" id="WP_264319685.1">
    <property type="nucleotide sequence ID" value="NZ_JADEXN010000009.1"/>
</dbReference>
<evidence type="ECO:0000256" key="1">
    <source>
        <dbReference type="SAM" id="MobiDB-lite"/>
    </source>
</evidence>
<protein>
    <submittedName>
        <fullName evidence="3">DUF928 domain-containing protein</fullName>
    </submittedName>
</protein>
<keyword evidence="4" id="KW-1185">Reference proteome</keyword>
<dbReference type="InterPro" id="IPR010328">
    <property type="entry name" value="DUF928"/>
</dbReference>
<keyword evidence="2" id="KW-0732">Signal</keyword>
<sequence length="240" mass="26654">MKRGLAIGTALSLILITPGHAGANRNNSDDLPPNTGGRSGGSRGCSYQSAVNSSVPALVLLAPARSRSQTISTRPTFAWFVRDRESLPMEFRLYEYDPVSSDAKLVAEILDENFKSAPGIMTLSLSETMPQLAVGRKYLWQVELVCDRHRPSGNPFADAEIEVVAPSPALDDRLERAKNELDRVALYEEKDLWYDALAAVLRDSSDSQLENWRSTLLDRVAQGEAESEQFQQSHIHRIQR</sequence>
<evidence type="ECO:0000313" key="3">
    <source>
        <dbReference type="EMBL" id="MBE9039421.1"/>
    </source>
</evidence>
<dbReference type="AlphaFoldDB" id="A0A928VWA4"/>
<organism evidence="3 4">
    <name type="scientific">Zarconia navalis LEGE 11467</name>
    <dbReference type="NCBI Taxonomy" id="1828826"/>
    <lineage>
        <taxon>Bacteria</taxon>
        <taxon>Bacillati</taxon>
        <taxon>Cyanobacteriota</taxon>
        <taxon>Cyanophyceae</taxon>
        <taxon>Oscillatoriophycideae</taxon>
        <taxon>Oscillatoriales</taxon>
        <taxon>Oscillatoriales incertae sedis</taxon>
        <taxon>Zarconia</taxon>
        <taxon>Zarconia navalis</taxon>
    </lineage>
</organism>
<accession>A0A928VWA4</accession>
<proteinExistence type="predicted"/>
<dbReference type="EMBL" id="JADEXN010000009">
    <property type="protein sequence ID" value="MBE9039421.1"/>
    <property type="molecule type" value="Genomic_DNA"/>
</dbReference>
<feature type="signal peptide" evidence="2">
    <location>
        <begin position="1"/>
        <end position="21"/>
    </location>
</feature>
<evidence type="ECO:0000256" key="2">
    <source>
        <dbReference type="SAM" id="SignalP"/>
    </source>
</evidence>
<gene>
    <name evidence="3" type="ORF">IQ235_01245</name>
</gene>
<dbReference type="Pfam" id="PF06051">
    <property type="entry name" value="DUF928"/>
    <property type="match status" value="1"/>
</dbReference>
<dbReference type="Proteomes" id="UP000621799">
    <property type="component" value="Unassembled WGS sequence"/>
</dbReference>
<feature type="chain" id="PRO_5037991708" evidence="2">
    <location>
        <begin position="22"/>
        <end position="240"/>
    </location>
</feature>